<dbReference type="PANTHER" id="PTHR24075">
    <property type="entry name" value="SEC63 DOMAIN-CONTAINING"/>
    <property type="match status" value="1"/>
</dbReference>
<keyword evidence="2" id="KW-0813">Transport</keyword>
<dbReference type="GO" id="GO:0031207">
    <property type="term" value="C:Sec62/Sec63 complex"/>
    <property type="evidence" value="ECO:0007669"/>
    <property type="project" value="TreeGrafter"/>
</dbReference>
<dbReference type="PRINTS" id="PR00625">
    <property type="entry name" value="JDOMAIN"/>
</dbReference>
<dbReference type="Pfam" id="PF00226">
    <property type="entry name" value="DnaJ"/>
    <property type="match status" value="1"/>
</dbReference>
<sequence length="694" mass="77703">MSSTDYNYDEQGQFFPYFILTITSLVTIPVTISLLRPSKELENTATRIDSDYKPEHVDLIDGQRKKQRRRERRLKRFLVSVGGWVVIAWMVYLMMVTARTVPKIWDPYGVLGVSRSATEKQIKSHYRKLALTDHPDKRQEDLSRNITIESINDHWVEITKAFKALTDEEIRNNFLQYGHPDGKQSFSIGIALPKWIVSEGHGKYVLLMYALMLGVLLPYFVGKWWYGTQRVTRDKILVASAGNLFREYDNDLGDGGVVGVLSSGEEFHEILKGNKADYGTSKIEQRVLVEGETTPIKAGLSEKDIKKLKELDEGPRRKALGLLWAYLGRIELDDVVLNDEKYEVAPIALQLNEAFTSIALAYGNTKAVLSAYHTSQNLIQALAPNASPLEQLPYITAVIARGIEGEGSRTHMSIQDFMRIPADQRKQRAVAPGLLTETEYKSAVAIAKQLPFLQVEKTFFKVVGERFVTPSSLVQFVIKARIIPPGSVNVPDVNESDLEDIDAAEGDVDAITGRKDDKAGQKPIQPPLAHAPYFARDRSPRWHVYLADSKQGKIAVPPFTFSTFDKPLLDESGKPTFNVQTFKMQFGAPPQAGRYTFVMHLICDSYVGMDTKMEVTLVVEEASKAEVMEEEDEISEPDEDTIAGQMRSLKSGGTSAAAKPKKRRQDEESSDGSDTEGDVDSESETDTDTDTDEE</sequence>
<dbReference type="GO" id="GO:0006614">
    <property type="term" value="P:SRP-dependent cotranslational protein targeting to membrane"/>
    <property type="evidence" value="ECO:0007669"/>
    <property type="project" value="TreeGrafter"/>
</dbReference>
<evidence type="ECO:0000256" key="6">
    <source>
        <dbReference type="ARBA" id="ARBA00022989"/>
    </source>
</evidence>
<dbReference type="EMBL" id="KV745082">
    <property type="protein sequence ID" value="OCK78072.1"/>
    <property type="molecule type" value="Genomic_DNA"/>
</dbReference>
<keyword evidence="8" id="KW-0143">Chaperone</keyword>
<name>A0A8E2E668_9PEZI</name>
<evidence type="ECO:0000256" key="7">
    <source>
        <dbReference type="ARBA" id="ARBA00023136"/>
    </source>
</evidence>
<dbReference type="Gene3D" id="2.60.40.150">
    <property type="entry name" value="C2 domain"/>
    <property type="match status" value="1"/>
</dbReference>
<keyword evidence="7 10" id="KW-0472">Membrane</keyword>
<keyword evidence="4" id="KW-0256">Endoplasmic reticulum</keyword>
<evidence type="ECO:0000259" key="11">
    <source>
        <dbReference type="PROSITE" id="PS50076"/>
    </source>
</evidence>
<proteinExistence type="predicted"/>
<dbReference type="CDD" id="cd06257">
    <property type="entry name" value="DnaJ"/>
    <property type="match status" value="1"/>
</dbReference>
<evidence type="ECO:0000313" key="13">
    <source>
        <dbReference type="Proteomes" id="UP000250266"/>
    </source>
</evidence>
<feature type="transmembrane region" description="Helical" evidence="10">
    <location>
        <begin position="204"/>
        <end position="226"/>
    </location>
</feature>
<keyword evidence="13" id="KW-1185">Reference proteome</keyword>
<dbReference type="FunFam" id="2.60.40.150:FF:000169">
    <property type="entry name" value="Protein translocation complex component (Npl1)"/>
    <property type="match status" value="1"/>
</dbReference>
<reference evidence="12 13" key="1">
    <citation type="journal article" date="2016" name="Nat. Commun.">
        <title>Ectomycorrhizal ecology is imprinted in the genome of the dominant symbiotic fungus Cenococcum geophilum.</title>
        <authorList>
            <consortium name="DOE Joint Genome Institute"/>
            <person name="Peter M."/>
            <person name="Kohler A."/>
            <person name="Ohm R.A."/>
            <person name="Kuo A."/>
            <person name="Krutzmann J."/>
            <person name="Morin E."/>
            <person name="Arend M."/>
            <person name="Barry K.W."/>
            <person name="Binder M."/>
            <person name="Choi C."/>
            <person name="Clum A."/>
            <person name="Copeland A."/>
            <person name="Grisel N."/>
            <person name="Haridas S."/>
            <person name="Kipfer T."/>
            <person name="LaButti K."/>
            <person name="Lindquist E."/>
            <person name="Lipzen A."/>
            <person name="Maire R."/>
            <person name="Meier B."/>
            <person name="Mihaltcheva S."/>
            <person name="Molinier V."/>
            <person name="Murat C."/>
            <person name="Poggeler S."/>
            <person name="Quandt C.A."/>
            <person name="Sperisen C."/>
            <person name="Tritt A."/>
            <person name="Tisserant E."/>
            <person name="Crous P.W."/>
            <person name="Henrissat B."/>
            <person name="Nehls U."/>
            <person name="Egli S."/>
            <person name="Spatafora J.W."/>
            <person name="Grigoriev I.V."/>
            <person name="Martin F.M."/>
        </authorList>
    </citation>
    <scope>NUCLEOTIDE SEQUENCE [LARGE SCALE GENOMIC DNA]</scope>
    <source>
        <strain evidence="12 13">CBS 459.81</strain>
    </source>
</reference>
<dbReference type="Proteomes" id="UP000250266">
    <property type="component" value="Unassembled WGS sequence"/>
</dbReference>
<evidence type="ECO:0000256" key="8">
    <source>
        <dbReference type="ARBA" id="ARBA00023186"/>
    </source>
</evidence>
<dbReference type="PANTHER" id="PTHR24075:SF0">
    <property type="entry name" value="TRANSLOCATION PROTEIN SEC63 HOMOLOG"/>
    <property type="match status" value="1"/>
</dbReference>
<feature type="domain" description="J" evidence="11">
    <location>
        <begin position="106"/>
        <end position="178"/>
    </location>
</feature>
<evidence type="ECO:0000256" key="10">
    <source>
        <dbReference type="SAM" id="Phobius"/>
    </source>
</evidence>
<protein>
    <recommendedName>
        <fullName evidence="11">J domain-containing protein</fullName>
    </recommendedName>
</protein>
<feature type="transmembrane region" description="Helical" evidence="10">
    <location>
        <begin position="14"/>
        <end position="35"/>
    </location>
</feature>
<feature type="region of interest" description="Disordered" evidence="9">
    <location>
        <begin position="624"/>
        <end position="694"/>
    </location>
</feature>
<evidence type="ECO:0000256" key="5">
    <source>
        <dbReference type="ARBA" id="ARBA00022927"/>
    </source>
</evidence>
<evidence type="ECO:0000256" key="1">
    <source>
        <dbReference type="ARBA" id="ARBA00004477"/>
    </source>
</evidence>
<dbReference type="InterPro" id="IPR035892">
    <property type="entry name" value="C2_domain_sf"/>
</dbReference>
<dbReference type="GO" id="GO:0006620">
    <property type="term" value="P:post-translational protein targeting to endoplasmic reticulum membrane"/>
    <property type="evidence" value="ECO:0007669"/>
    <property type="project" value="TreeGrafter"/>
</dbReference>
<dbReference type="SUPFAM" id="SSF81296">
    <property type="entry name" value="E set domains"/>
    <property type="match status" value="1"/>
</dbReference>
<evidence type="ECO:0000256" key="2">
    <source>
        <dbReference type="ARBA" id="ARBA00022448"/>
    </source>
</evidence>
<feature type="transmembrane region" description="Helical" evidence="10">
    <location>
        <begin position="74"/>
        <end position="95"/>
    </location>
</feature>
<dbReference type="GO" id="GO:0003723">
    <property type="term" value="F:RNA binding"/>
    <property type="evidence" value="ECO:0007669"/>
    <property type="project" value="TreeGrafter"/>
</dbReference>
<dbReference type="AlphaFoldDB" id="A0A8E2E668"/>
<accession>A0A8E2E668</accession>
<dbReference type="GO" id="GO:0008320">
    <property type="term" value="F:protein transmembrane transporter activity"/>
    <property type="evidence" value="ECO:0007669"/>
    <property type="project" value="TreeGrafter"/>
</dbReference>
<evidence type="ECO:0000256" key="4">
    <source>
        <dbReference type="ARBA" id="ARBA00022824"/>
    </source>
</evidence>
<dbReference type="Gene3D" id="1.10.3380.10">
    <property type="entry name" value="Sec63 N-terminal domain-like domain"/>
    <property type="match status" value="1"/>
</dbReference>
<dbReference type="Pfam" id="PF02889">
    <property type="entry name" value="Sec63"/>
    <property type="match status" value="1"/>
</dbReference>
<keyword evidence="3 10" id="KW-0812">Transmembrane</keyword>
<dbReference type="InterPro" id="IPR004179">
    <property type="entry name" value="Sec63-dom"/>
</dbReference>
<evidence type="ECO:0000313" key="12">
    <source>
        <dbReference type="EMBL" id="OCK78072.1"/>
    </source>
</evidence>
<dbReference type="InterPro" id="IPR014756">
    <property type="entry name" value="Ig_E-set"/>
</dbReference>
<dbReference type="SUPFAM" id="SSF46565">
    <property type="entry name" value="Chaperone J-domain"/>
    <property type="match status" value="1"/>
</dbReference>
<gene>
    <name evidence="12" type="ORF">K432DRAFT_427529</name>
</gene>
<comment type="subcellular location">
    <subcellularLocation>
        <location evidence="1">Endoplasmic reticulum membrane</location>
        <topology evidence="1">Multi-pass membrane protein</topology>
    </subcellularLocation>
</comment>
<feature type="compositionally biased region" description="Acidic residues" evidence="9">
    <location>
        <begin position="668"/>
        <end position="694"/>
    </location>
</feature>
<dbReference type="OrthoDB" id="1734229at2759"/>
<keyword evidence="5" id="KW-0653">Protein transport</keyword>
<evidence type="ECO:0000256" key="9">
    <source>
        <dbReference type="SAM" id="MobiDB-lite"/>
    </source>
</evidence>
<dbReference type="SUPFAM" id="SSF158702">
    <property type="entry name" value="Sec63 N-terminal domain-like"/>
    <property type="match status" value="1"/>
</dbReference>
<dbReference type="Gene3D" id="1.10.287.110">
    <property type="entry name" value="DnaJ domain"/>
    <property type="match status" value="1"/>
</dbReference>
<dbReference type="FunFam" id="1.10.287.110:FF:000039">
    <property type="entry name" value="Protein translocation complex component (Npl1)"/>
    <property type="match status" value="1"/>
</dbReference>
<keyword evidence="6 10" id="KW-1133">Transmembrane helix</keyword>
<evidence type="ECO:0000256" key="3">
    <source>
        <dbReference type="ARBA" id="ARBA00022692"/>
    </source>
</evidence>
<feature type="compositionally biased region" description="Acidic residues" evidence="9">
    <location>
        <begin position="628"/>
        <end position="641"/>
    </location>
</feature>
<dbReference type="InterPro" id="IPR036869">
    <property type="entry name" value="J_dom_sf"/>
</dbReference>
<dbReference type="SMART" id="SM00271">
    <property type="entry name" value="DnaJ"/>
    <property type="match status" value="1"/>
</dbReference>
<dbReference type="PROSITE" id="PS50076">
    <property type="entry name" value="DNAJ_2"/>
    <property type="match status" value="1"/>
</dbReference>
<dbReference type="InterPro" id="IPR001623">
    <property type="entry name" value="DnaJ_domain"/>
</dbReference>
<organism evidence="12 13">
    <name type="scientific">Lepidopterella palustris CBS 459.81</name>
    <dbReference type="NCBI Taxonomy" id="1314670"/>
    <lineage>
        <taxon>Eukaryota</taxon>
        <taxon>Fungi</taxon>
        <taxon>Dikarya</taxon>
        <taxon>Ascomycota</taxon>
        <taxon>Pezizomycotina</taxon>
        <taxon>Dothideomycetes</taxon>
        <taxon>Pleosporomycetidae</taxon>
        <taxon>Mytilinidiales</taxon>
        <taxon>Argynnaceae</taxon>
        <taxon>Lepidopterella</taxon>
    </lineage>
</organism>
<dbReference type="SMART" id="SM00973">
    <property type="entry name" value="Sec63"/>
    <property type="match status" value="1"/>
</dbReference>